<gene>
    <name evidence="2" type="ORF">J2Z22_000057</name>
</gene>
<dbReference type="InterPro" id="IPR003770">
    <property type="entry name" value="MLTG-like"/>
</dbReference>
<feature type="compositionally biased region" description="Low complexity" evidence="1">
    <location>
        <begin position="86"/>
        <end position="103"/>
    </location>
</feature>
<sequence>MIRNRSFMVGLGCGLAAGALLLQLMISAGMATPTKAQVVREASKLKLKVSDAEAKLHTAEEWRTMEEQEKASKGEDEAGQADSGSPSQPAVTPAAPAAPKNPAVGKTQNPAAVASPTTDTYSAKPAASSIALRIPRGVTLYQVSDLLARAGVIQDKEAFLLAARSRKAQTRIQYGPYRFEAGQSVDSIIDELVRVKE</sequence>
<evidence type="ECO:0000313" key="2">
    <source>
        <dbReference type="EMBL" id="MDT3424545.1"/>
    </source>
</evidence>
<feature type="region of interest" description="Disordered" evidence="1">
    <location>
        <begin position="58"/>
        <end position="121"/>
    </location>
</feature>
<keyword evidence="3" id="KW-1185">Reference proteome</keyword>
<name>A0ABU3H4C9_9BACL</name>
<dbReference type="EMBL" id="JAUSUY010000001">
    <property type="protein sequence ID" value="MDT3424545.1"/>
    <property type="molecule type" value="Genomic_DNA"/>
</dbReference>
<dbReference type="Pfam" id="PF02618">
    <property type="entry name" value="YceG"/>
    <property type="match status" value="1"/>
</dbReference>
<comment type="caution">
    <text evidence="2">The sequence shown here is derived from an EMBL/GenBank/DDBJ whole genome shotgun (WGS) entry which is preliminary data.</text>
</comment>
<accession>A0ABU3H4C9</accession>
<feature type="compositionally biased region" description="Polar residues" evidence="1">
    <location>
        <begin position="106"/>
        <end position="121"/>
    </location>
</feature>
<dbReference type="Proteomes" id="UP001248709">
    <property type="component" value="Unassembled WGS sequence"/>
</dbReference>
<dbReference type="Gene3D" id="3.30.1490.480">
    <property type="entry name" value="Endolytic murein transglycosylase"/>
    <property type="match status" value="1"/>
</dbReference>
<proteinExistence type="predicted"/>
<organism evidence="2 3">
    <name type="scientific">Paenibacillus forsythiae</name>
    <dbReference type="NCBI Taxonomy" id="365616"/>
    <lineage>
        <taxon>Bacteria</taxon>
        <taxon>Bacillati</taxon>
        <taxon>Bacillota</taxon>
        <taxon>Bacilli</taxon>
        <taxon>Bacillales</taxon>
        <taxon>Paenibacillaceae</taxon>
        <taxon>Paenibacillus</taxon>
    </lineage>
</organism>
<feature type="compositionally biased region" description="Basic and acidic residues" evidence="1">
    <location>
        <begin position="58"/>
        <end position="76"/>
    </location>
</feature>
<evidence type="ECO:0008006" key="4">
    <source>
        <dbReference type="Google" id="ProtNLM"/>
    </source>
</evidence>
<protein>
    <recommendedName>
        <fullName evidence="4">Endolytic transglycosylase MltG</fullName>
    </recommendedName>
</protein>
<evidence type="ECO:0000313" key="3">
    <source>
        <dbReference type="Proteomes" id="UP001248709"/>
    </source>
</evidence>
<evidence type="ECO:0000256" key="1">
    <source>
        <dbReference type="SAM" id="MobiDB-lite"/>
    </source>
</evidence>
<dbReference type="RefSeq" id="WP_312000601.1">
    <property type="nucleotide sequence ID" value="NZ_JAUSUY010000001.1"/>
</dbReference>
<reference evidence="2 3" key="1">
    <citation type="submission" date="2023-07" db="EMBL/GenBank/DDBJ databases">
        <title>Genomic Encyclopedia of Type Strains, Phase IV (KMG-IV): sequencing the most valuable type-strain genomes for metagenomic binning, comparative biology and taxonomic classification.</title>
        <authorList>
            <person name="Goeker M."/>
        </authorList>
    </citation>
    <scope>NUCLEOTIDE SEQUENCE [LARGE SCALE GENOMIC DNA]</scope>
    <source>
        <strain evidence="2 3">T98</strain>
    </source>
</reference>